<feature type="non-terminal residue" evidence="2">
    <location>
        <position position="47"/>
    </location>
</feature>
<reference evidence="2" key="1">
    <citation type="submission" date="2020-02" db="EMBL/GenBank/DDBJ databases">
        <authorList>
            <person name="Meier V. D."/>
        </authorList>
    </citation>
    <scope>NUCLEOTIDE SEQUENCE</scope>
    <source>
        <strain evidence="2">AVDCRST_MAG41</strain>
    </source>
</reference>
<gene>
    <name evidence="2" type="ORF">AVDCRST_MAG41-657</name>
</gene>
<feature type="non-terminal residue" evidence="2">
    <location>
        <position position="1"/>
    </location>
</feature>
<feature type="region of interest" description="Disordered" evidence="1">
    <location>
        <begin position="1"/>
        <end position="47"/>
    </location>
</feature>
<evidence type="ECO:0000313" key="2">
    <source>
        <dbReference type="EMBL" id="CAA9224239.1"/>
    </source>
</evidence>
<protein>
    <submittedName>
        <fullName evidence="2">Uncharacterized protein</fullName>
    </submittedName>
</protein>
<organism evidence="2">
    <name type="scientific">uncultured Mycobacteriales bacterium</name>
    <dbReference type="NCBI Taxonomy" id="581187"/>
    <lineage>
        <taxon>Bacteria</taxon>
        <taxon>Bacillati</taxon>
        <taxon>Actinomycetota</taxon>
        <taxon>Actinomycetes</taxon>
        <taxon>Mycobacteriales</taxon>
        <taxon>environmental samples</taxon>
    </lineage>
</organism>
<accession>A0A6J4HIN7</accession>
<name>A0A6J4HIN7_9ACTN</name>
<dbReference type="EMBL" id="CADCTP010000068">
    <property type="protein sequence ID" value="CAA9224239.1"/>
    <property type="molecule type" value="Genomic_DNA"/>
</dbReference>
<dbReference type="AlphaFoldDB" id="A0A6J4HIN7"/>
<evidence type="ECO:0000256" key="1">
    <source>
        <dbReference type="SAM" id="MobiDB-lite"/>
    </source>
</evidence>
<sequence length="47" mass="5484">EQAAQHQRGQDAEQQHLVLVDRRHPERRHDDHEDEEVVDGEAVFGDV</sequence>
<proteinExistence type="predicted"/>
<feature type="compositionally biased region" description="Basic and acidic residues" evidence="1">
    <location>
        <begin position="8"/>
        <end position="31"/>
    </location>
</feature>